<name>A0AAN7WTG4_ELEMC</name>
<dbReference type="Proteomes" id="UP001346869">
    <property type="component" value="Unassembled WGS sequence"/>
</dbReference>
<dbReference type="EMBL" id="JAUZQC010000025">
    <property type="protein sequence ID" value="KAK5848154.1"/>
    <property type="molecule type" value="Genomic_DNA"/>
</dbReference>
<gene>
    <name evidence="1" type="ORF">PBY51_005794</name>
</gene>
<dbReference type="AlphaFoldDB" id="A0AAN7WTG4"/>
<keyword evidence="2" id="KW-1185">Reference proteome</keyword>
<sequence>MFHCDRGGEAGERDGVKLSCISLTALVQSGLQRALLLLSSGFNSTEEVGQTRRFLLNLKSSNVFVNMAFAA</sequence>
<accession>A0AAN7WTG4</accession>
<reference evidence="1 2" key="2">
    <citation type="journal article" date="2023" name="Mol. Biol. Evol.">
        <title>Genomics of Secondarily Temperate Adaptation in the Only Non-Antarctic Icefish.</title>
        <authorList>
            <person name="Rivera-Colon A.G."/>
            <person name="Rayamajhi N."/>
            <person name="Minhas B.F."/>
            <person name="Madrigal G."/>
            <person name="Bilyk K.T."/>
            <person name="Yoon V."/>
            <person name="Hune M."/>
            <person name="Gregory S."/>
            <person name="Cheng C.H.C."/>
            <person name="Catchen J.M."/>
        </authorList>
    </citation>
    <scope>NUCLEOTIDE SEQUENCE [LARGE SCALE GENOMIC DNA]</scope>
    <source>
        <strain evidence="1">JMC-PN-2008</strain>
    </source>
</reference>
<protein>
    <submittedName>
        <fullName evidence="1">Uncharacterized protein</fullName>
    </submittedName>
</protein>
<comment type="caution">
    <text evidence="1">The sequence shown here is derived from an EMBL/GenBank/DDBJ whole genome shotgun (WGS) entry which is preliminary data.</text>
</comment>
<proteinExistence type="predicted"/>
<evidence type="ECO:0000313" key="1">
    <source>
        <dbReference type="EMBL" id="KAK5848154.1"/>
    </source>
</evidence>
<organism evidence="1 2">
    <name type="scientific">Eleginops maclovinus</name>
    <name type="common">Patagonian blennie</name>
    <name type="synonym">Eleginus maclovinus</name>
    <dbReference type="NCBI Taxonomy" id="56733"/>
    <lineage>
        <taxon>Eukaryota</taxon>
        <taxon>Metazoa</taxon>
        <taxon>Chordata</taxon>
        <taxon>Craniata</taxon>
        <taxon>Vertebrata</taxon>
        <taxon>Euteleostomi</taxon>
        <taxon>Actinopterygii</taxon>
        <taxon>Neopterygii</taxon>
        <taxon>Teleostei</taxon>
        <taxon>Neoteleostei</taxon>
        <taxon>Acanthomorphata</taxon>
        <taxon>Eupercaria</taxon>
        <taxon>Perciformes</taxon>
        <taxon>Notothenioidei</taxon>
        <taxon>Eleginopidae</taxon>
        <taxon>Eleginops</taxon>
    </lineage>
</organism>
<reference evidence="1 2" key="1">
    <citation type="journal article" date="2023" name="Genes (Basel)">
        <title>Chromosome-Level Genome Assembly and Circadian Gene Repertoire of the Patagonia Blennie Eleginops maclovinus-The Closest Ancestral Proxy of Antarctic Cryonotothenioids.</title>
        <authorList>
            <person name="Cheng C.C."/>
            <person name="Rivera-Colon A.G."/>
            <person name="Minhas B.F."/>
            <person name="Wilson L."/>
            <person name="Rayamajhi N."/>
            <person name="Vargas-Chacoff L."/>
            <person name="Catchen J.M."/>
        </authorList>
    </citation>
    <scope>NUCLEOTIDE SEQUENCE [LARGE SCALE GENOMIC DNA]</scope>
    <source>
        <strain evidence="1">JMC-PN-2008</strain>
    </source>
</reference>
<evidence type="ECO:0000313" key="2">
    <source>
        <dbReference type="Proteomes" id="UP001346869"/>
    </source>
</evidence>